<proteinExistence type="predicted"/>
<sequence>MNLPRMASPISYRVDFPAWLAPAGQRSRVFVTVLGSKGTDGKTCAGWKVPMGTQQERVVALWRREFGGMWNALLFAVEPSNSLGNLSLVMVAI</sequence>
<keyword evidence="2" id="KW-1185">Reference proteome</keyword>
<dbReference type="Proteomes" id="UP000838412">
    <property type="component" value="Chromosome 2"/>
</dbReference>
<organism evidence="1 2">
    <name type="scientific">Branchiostoma lanceolatum</name>
    <name type="common">Common lancelet</name>
    <name type="synonym">Amphioxus lanceolatum</name>
    <dbReference type="NCBI Taxonomy" id="7740"/>
    <lineage>
        <taxon>Eukaryota</taxon>
        <taxon>Metazoa</taxon>
        <taxon>Chordata</taxon>
        <taxon>Cephalochordata</taxon>
        <taxon>Leptocardii</taxon>
        <taxon>Amphioxiformes</taxon>
        <taxon>Branchiostomatidae</taxon>
        <taxon>Branchiostoma</taxon>
    </lineage>
</organism>
<gene>
    <name evidence="1" type="primary">Hypp1559</name>
    <name evidence="1" type="ORF">BLAG_LOCUS14558</name>
</gene>
<evidence type="ECO:0000313" key="2">
    <source>
        <dbReference type="Proteomes" id="UP000838412"/>
    </source>
</evidence>
<name>A0A8J9ZIY3_BRALA</name>
<dbReference type="EMBL" id="OV696687">
    <property type="protein sequence ID" value="CAH1255556.1"/>
    <property type="molecule type" value="Genomic_DNA"/>
</dbReference>
<protein>
    <submittedName>
        <fullName evidence="1">Hypp1559 protein</fullName>
    </submittedName>
</protein>
<accession>A0A8J9ZIY3</accession>
<dbReference type="AlphaFoldDB" id="A0A8J9ZIY3"/>
<evidence type="ECO:0000313" key="1">
    <source>
        <dbReference type="EMBL" id="CAH1255556.1"/>
    </source>
</evidence>
<reference evidence="1" key="1">
    <citation type="submission" date="2022-01" db="EMBL/GenBank/DDBJ databases">
        <authorList>
            <person name="Braso-Vives M."/>
        </authorList>
    </citation>
    <scope>NUCLEOTIDE SEQUENCE</scope>
</reference>